<dbReference type="GO" id="GO:0006351">
    <property type="term" value="P:DNA-templated transcription"/>
    <property type="evidence" value="ECO:0007669"/>
    <property type="project" value="InterPro"/>
</dbReference>
<keyword evidence="5" id="KW-0238">DNA-binding</keyword>
<evidence type="ECO:0000259" key="8">
    <source>
        <dbReference type="PROSITE" id="PS50048"/>
    </source>
</evidence>
<organism evidence="9 10">
    <name type="scientific">Mycena venus</name>
    <dbReference type="NCBI Taxonomy" id="2733690"/>
    <lineage>
        <taxon>Eukaryota</taxon>
        <taxon>Fungi</taxon>
        <taxon>Dikarya</taxon>
        <taxon>Basidiomycota</taxon>
        <taxon>Agaricomycotina</taxon>
        <taxon>Agaricomycetes</taxon>
        <taxon>Agaricomycetidae</taxon>
        <taxon>Agaricales</taxon>
        <taxon>Marasmiineae</taxon>
        <taxon>Mycenaceae</taxon>
        <taxon>Mycena</taxon>
    </lineage>
</organism>
<protein>
    <submittedName>
        <fullName evidence="9">Zn(2)-C6 fungal-type domain-containing protein</fullName>
    </submittedName>
</protein>
<dbReference type="Gene3D" id="4.10.240.10">
    <property type="entry name" value="Zn(2)-C6 fungal-type DNA-binding domain"/>
    <property type="match status" value="1"/>
</dbReference>
<dbReference type="SUPFAM" id="SSF57701">
    <property type="entry name" value="Zn2/Cys6 DNA-binding domain"/>
    <property type="match status" value="1"/>
</dbReference>
<reference evidence="9" key="1">
    <citation type="submission" date="2020-05" db="EMBL/GenBank/DDBJ databases">
        <title>Mycena genomes resolve the evolution of fungal bioluminescence.</title>
        <authorList>
            <person name="Tsai I.J."/>
        </authorList>
    </citation>
    <scope>NUCLEOTIDE SEQUENCE</scope>
    <source>
        <strain evidence="9">CCC161011</strain>
    </source>
</reference>
<evidence type="ECO:0000256" key="5">
    <source>
        <dbReference type="ARBA" id="ARBA00023125"/>
    </source>
</evidence>
<comment type="caution">
    <text evidence="9">The sequence shown here is derived from an EMBL/GenBank/DDBJ whole genome shotgun (WGS) entry which is preliminary data.</text>
</comment>
<keyword evidence="7" id="KW-0539">Nucleus</keyword>
<name>A0A8H7D9Y1_9AGAR</name>
<sequence>MAPACKKAPARIKSKRRLSLRYATAEFVRRLSVGIAAKTGGGIRQFQFPSVIVGIVALLRKLPLAYMPKGTSNPRGRGPYAAQACTFCRSKKSKCDGVKPVCGSCAASGRDDECTWGRDVAPRKPRTEAHFEALRKRIDSLQAYADLLEGMLAKCICQDVSSHLKLRPQRFEDQSEEGGDSDAGVLDSDEEITQELTVHTQRLKLNDPCGGPLIHGGYFSGTVWTSLKLTPDIDWSRHLPSEVSMERREHDKILDVAFKFHTMFPIVPSLFLRDMYRALSVPRTENPPATPHYSPMLHNSVLAVCAVFSDNPYLKDPDTRRHFVEAAKAWFEGKKPDPTMVHSLAYIATFYTDCGEQVPAELYFGMSTRLSITLGLGVDPAQWVKAGKMSREESFARLYAYWSIFILDVTWALYWGRDAPPRPNTPMPFVDSEIDQIPWYYAPSKTSALCLIACQIADVVKNLRPEARPNVIHVAEHVTRIDLELNNWKSQLPPQLNITLVNRASSSPQRIMLHLAYWWCFITLHRPFFNRRTQQIQNSDPEVDHIKLCTRAADNVLDLLETWSSLYTMRLASLKMSGVIFAAGTVFLLRALQATGSSRVAHGVLNTALAQIETCIRYLREMGDTWVSGTRSADILQAILNDRVRPLIARRLAHRGEPIPTAASTSYKETPTVVSGVGAPHETNFTSWTEPAPSYASEWAPQPYPAAGWPETPLDADFFSTNAARPTRI</sequence>
<dbReference type="InterPro" id="IPR051615">
    <property type="entry name" value="Transcr_Regulatory_Elem"/>
</dbReference>
<evidence type="ECO:0000256" key="6">
    <source>
        <dbReference type="ARBA" id="ARBA00023163"/>
    </source>
</evidence>
<dbReference type="GO" id="GO:0000981">
    <property type="term" value="F:DNA-binding transcription factor activity, RNA polymerase II-specific"/>
    <property type="evidence" value="ECO:0007669"/>
    <property type="project" value="InterPro"/>
</dbReference>
<dbReference type="GO" id="GO:0005634">
    <property type="term" value="C:nucleus"/>
    <property type="evidence" value="ECO:0007669"/>
    <property type="project" value="UniProtKB-SubCell"/>
</dbReference>
<evidence type="ECO:0000256" key="7">
    <source>
        <dbReference type="ARBA" id="ARBA00023242"/>
    </source>
</evidence>
<dbReference type="CDD" id="cd12148">
    <property type="entry name" value="fungal_TF_MHR"/>
    <property type="match status" value="1"/>
</dbReference>
<gene>
    <name evidence="9" type="ORF">MVEN_00368600</name>
</gene>
<evidence type="ECO:0000256" key="2">
    <source>
        <dbReference type="ARBA" id="ARBA00022723"/>
    </source>
</evidence>
<evidence type="ECO:0000256" key="3">
    <source>
        <dbReference type="ARBA" id="ARBA00022833"/>
    </source>
</evidence>
<evidence type="ECO:0000256" key="4">
    <source>
        <dbReference type="ARBA" id="ARBA00023015"/>
    </source>
</evidence>
<evidence type="ECO:0000313" key="9">
    <source>
        <dbReference type="EMBL" id="KAF7364977.1"/>
    </source>
</evidence>
<dbReference type="InterPro" id="IPR001138">
    <property type="entry name" value="Zn2Cys6_DnaBD"/>
</dbReference>
<keyword evidence="4" id="KW-0805">Transcription regulation</keyword>
<dbReference type="OrthoDB" id="2154091at2759"/>
<keyword evidence="6" id="KW-0804">Transcription</keyword>
<dbReference type="PROSITE" id="PS50048">
    <property type="entry name" value="ZN2_CY6_FUNGAL_2"/>
    <property type="match status" value="1"/>
</dbReference>
<dbReference type="Pfam" id="PF00172">
    <property type="entry name" value="Zn_clus"/>
    <property type="match status" value="1"/>
</dbReference>
<evidence type="ECO:0000313" key="10">
    <source>
        <dbReference type="Proteomes" id="UP000620124"/>
    </source>
</evidence>
<keyword evidence="2" id="KW-0479">Metal-binding</keyword>
<dbReference type="InterPro" id="IPR036864">
    <property type="entry name" value="Zn2-C6_fun-type_DNA-bd_sf"/>
</dbReference>
<dbReference type="GO" id="GO:0003677">
    <property type="term" value="F:DNA binding"/>
    <property type="evidence" value="ECO:0007669"/>
    <property type="project" value="UniProtKB-KW"/>
</dbReference>
<dbReference type="PANTHER" id="PTHR31313">
    <property type="entry name" value="TY1 ENHANCER ACTIVATOR"/>
    <property type="match status" value="1"/>
</dbReference>
<dbReference type="InterPro" id="IPR007219">
    <property type="entry name" value="XnlR_reg_dom"/>
</dbReference>
<dbReference type="SMART" id="SM00906">
    <property type="entry name" value="Fungal_trans"/>
    <property type="match status" value="1"/>
</dbReference>
<comment type="subcellular location">
    <subcellularLocation>
        <location evidence="1">Nucleus</location>
    </subcellularLocation>
</comment>
<keyword evidence="3" id="KW-0862">Zinc</keyword>
<evidence type="ECO:0000256" key="1">
    <source>
        <dbReference type="ARBA" id="ARBA00004123"/>
    </source>
</evidence>
<dbReference type="SMART" id="SM00066">
    <property type="entry name" value="GAL4"/>
    <property type="match status" value="1"/>
</dbReference>
<dbReference type="GO" id="GO:0008270">
    <property type="term" value="F:zinc ion binding"/>
    <property type="evidence" value="ECO:0007669"/>
    <property type="project" value="InterPro"/>
</dbReference>
<dbReference type="AlphaFoldDB" id="A0A8H7D9Y1"/>
<proteinExistence type="predicted"/>
<dbReference type="PANTHER" id="PTHR31313:SF81">
    <property type="entry name" value="TY1 ENHANCER ACTIVATOR"/>
    <property type="match status" value="1"/>
</dbReference>
<accession>A0A8H7D9Y1</accession>
<dbReference type="EMBL" id="JACAZI010000003">
    <property type="protein sequence ID" value="KAF7364977.1"/>
    <property type="molecule type" value="Genomic_DNA"/>
</dbReference>
<dbReference type="CDD" id="cd00067">
    <property type="entry name" value="GAL4"/>
    <property type="match status" value="1"/>
</dbReference>
<feature type="domain" description="Zn(2)-C6 fungal-type" evidence="8">
    <location>
        <begin position="84"/>
        <end position="116"/>
    </location>
</feature>
<keyword evidence="10" id="KW-1185">Reference proteome</keyword>
<dbReference type="PROSITE" id="PS00463">
    <property type="entry name" value="ZN2_CY6_FUNGAL_1"/>
    <property type="match status" value="1"/>
</dbReference>
<dbReference type="Pfam" id="PF04082">
    <property type="entry name" value="Fungal_trans"/>
    <property type="match status" value="1"/>
</dbReference>
<dbReference type="Proteomes" id="UP000620124">
    <property type="component" value="Unassembled WGS sequence"/>
</dbReference>